<evidence type="ECO:0000256" key="1">
    <source>
        <dbReference type="ARBA" id="ARBA00004651"/>
    </source>
</evidence>
<dbReference type="GO" id="GO:0005886">
    <property type="term" value="C:plasma membrane"/>
    <property type="evidence" value="ECO:0007669"/>
    <property type="project" value="UniProtKB-SubCell"/>
</dbReference>
<feature type="domain" description="Membrane insertase YidC/Oxa/ALB C-terminal" evidence="11">
    <location>
        <begin position="26"/>
        <end position="205"/>
    </location>
</feature>
<proteinExistence type="inferred from homology"/>
<feature type="transmembrane region" description="Helical" evidence="10">
    <location>
        <begin position="138"/>
        <end position="161"/>
    </location>
</feature>
<keyword evidence="6 10" id="KW-1133">Transmembrane helix</keyword>
<dbReference type="GO" id="GO:0051205">
    <property type="term" value="P:protein insertion into membrane"/>
    <property type="evidence" value="ECO:0007669"/>
    <property type="project" value="TreeGrafter"/>
</dbReference>
<evidence type="ECO:0000256" key="9">
    <source>
        <dbReference type="RuleBase" id="RU003945"/>
    </source>
</evidence>
<gene>
    <name evidence="12" type="ORF">DNHGIG_09260</name>
</gene>
<evidence type="ECO:0000313" key="13">
    <source>
        <dbReference type="Proteomes" id="UP001057291"/>
    </source>
</evidence>
<organism evidence="12 13">
    <name type="scientific">Collibacillus ludicampi</name>
    <dbReference type="NCBI Taxonomy" id="2771369"/>
    <lineage>
        <taxon>Bacteria</taxon>
        <taxon>Bacillati</taxon>
        <taxon>Bacillota</taxon>
        <taxon>Bacilli</taxon>
        <taxon>Bacillales</taxon>
        <taxon>Alicyclobacillaceae</taxon>
        <taxon>Collibacillus</taxon>
    </lineage>
</organism>
<keyword evidence="3" id="KW-1003">Cell membrane</keyword>
<dbReference type="RefSeq" id="WP_282198584.1">
    <property type="nucleotide sequence ID" value="NZ_BOQE01000001.1"/>
</dbReference>
<dbReference type="InterPro" id="IPR047196">
    <property type="entry name" value="YidC_ALB_C"/>
</dbReference>
<dbReference type="Proteomes" id="UP001057291">
    <property type="component" value="Unassembled WGS sequence"/>
</dbReference>
<comment type="similarity">
    <text evidence="9">Belongs to the OXA1/ALB3/YidC family.</text>
</comment>
<keyword evidence="2" id="KW-0813">Transport</keyword>
<feature type="transmembrane region" description="Helical" evidence="10">
    <location>
        <begin position="92"/>
        <end position="118"/>
    </location>
</feature>
<dbReference type="PANTHER" id="PTHR12428:SF65">
    <property type="entry name" value="CYTOCHROME C OXIDASE ASSEMBLY PROTEIN COX18, MITOCHONDRIAL"/>
    <property type="match status" value="1"/>
</dbReference>
<dbReference type="InterPro" id="IPR001708">
    <property type="entry name" value="YidC/ALB3/OXA1/COX18"/>
</dbReference>
<evidence type="ECO:0000256" key="6">
    <source>
        <dbReference type="ARBA" id="ARBA00022989"/>
    </source>
</evidence>
<sequence length="232" mass="26717">MHVWIQPIVSVLSLLLTFFYHIVKDWGIAIILLTLSVRCLLFPLSLRVARQQVKQAKIQEEIKQLRERYAQDPNKLMQETMKLYQGRGLKPFSMFTTFLIQTPIFMGMYSLFLTHGAAMSSVLIPWVISFSQNDAWHILPVLSGAITFVTNLIPLTSDFFVATPMNKRITMSLMIVPVFLFFMWKAPVALCLYWVTGSFWALMERGFYRTRKGKGLLNGTEGKRLIASKSHM</sequence>
<keyword evidence="8" id="KW-0143">Chaperone</keyword>
<evidence type="ECO:0000256" key="7">
    <source>
        <dbReference type="ARBA" id="ARBA00023136"/>
    </source>
</evidence>
<feature type="transmembrane region" description="Helical" evidence="10">
    <location>
        <begin position="173"/>
        <end position="195"/>
    </location>
</feature>
<keyword evidence="4 9" id="KW-0812">Transmembrane</keyword>
<dbReference type="EMBL" id="BOQE01000001">
    <property type="protein sequence ID" value="GIM45377.1"/>
    <property type="molecule type" value="Genomic_DNA"/>
</dbReference>
<evidence type="ECO:0000256" key="2">
    <source>
        <dbReference type="ARBA" id="ARBA00022448"/>
    </source>
</evidence>
<evidence type="ECO:0000256" key="10">
    <source>
        <dbReference type="SAM" id="Phobius"/>
    </source>
</evidence>
<evidence type="ECO:0000256" key="3">
    <source>
        <dbReference type="ARBA" id="ARBA00022475"/>
    </source>
</evidence>
<keyword evidence="13" id="KW-1185">Reference proteome</keyword>
<keyword evidence="5" id="KW-0653">Protein transport</keyword>
<reference evidence="12" key="1">
    <citation type="journal article" date="2023" name="Int. J. Syst. Evol. Microbiol.">
        <title>Collibacillus ludicampi gen. nov., sp. nov., a new soil bacterium of the family Alicyclobacillaceae.</title>
        <authorList>
            <person name="Jojima T."/>
            <person name="Ioku Y."/>
            <person name="Fukuta Y."/>
            <person name="Shirasaka N."/>
            <person name="Matsumura Y."/>
            <person name="Mori M."/>
        </authorList>
    </citation>
    <scope>NUCLEOTIDE SEQUENCE</scope>
    <source>
        <strain evidence="12">TP075</strain>
    </source>
</reference>
<protein>
    <recommendedName>
        <fullName evidence="11">Membrane insertase YidC/Oxa/ALB C-terminal domain-containing protein</fullName>
    </recommendedName>
</protein>
<dbReference type="InterPro" id="IPR028055">
    <property type="entry name" value="YidC/Oxa/ALB_C"/>
</dbReference>
<keyword evidence="7 10" id="KW-0472">Membrane</keyword>
<accession>A0AAV4LC37</accession>
<evidence type="ECO:0000256" key="4">
    <source>
        <dbReference type="ARBA" id="ARBA00022692"/>
    </source>
</evidence>
<dbReference type="PANTHER" id="PTHR12428">
    <property type="entry name" value="OXA1"/>
    <property type="match status" value="1"/>
</dbReference>
<dbReference type="GO" id="GO:0032977">
    <property type="term" value="F:membrane insertase activity"/>
    <property type="evidence" value="ECO:0007669"/>
    <property type="project" value="InterPro"/>
</dbReference>
<evidence type="ECO:0000313" key="12">
    <source>
        <dbReference type="EMBL" id="GIM45377.1"/>
    </source>
</evidence>
<feature type="transmembrane region" description="Helical" evidence="10">
    <location>
        <begin position="7"/>
        <end position="23"/>
    </location>
</feature>
<comment type="caution">
    <text evidence="12">The sequence shown here is derived from an EMBL/GenBank/DDBJ whole genome shotgun (WGS) entry which is preliminary data.</text>
</comment>
<name>A0AAV4LC37_9BACL</name>
<evidence type="ECO:0000259" key="11">
    <source>
        <dbReference type="Pfam" id="PF02096"/>
    </source>
</evidence>
<dbReference type="NCBIfam" id="TIGR03592">
    <property type="entry name" value="yidC_oxa1_cterm"/>
    <property type="match status" value="1"/>
</dbReference>
<feature type="transmembrane region" description="Helical" evidence="10">
    <location>
        <begin position="29"/>
        <end position="49"/>
    </location>
</feature>
<evidence type="ECO:0000256" key="5">
    <source>
        <dbReference type="ARBA" id="ARBA00022927"/>
    </source>
</evidence>
<comment type="subcellular location">
    <subcellularLocation>
        <location evidence="1">Cell membrane</location>
        <topology evidence="1">Multi-pass membrane protein</topology>
    </subcellularLocation>
    <subcellularLocation>
        <location evidence="9">Membrane</location>
        <topology evidence="9">Multi-pass membrane protein</topology>
    </subcellularLocation>
</comment>
<evidence type="ECO:0000256" key="8">
    <source>
        <dbReference type="ARBA" id="ARBA00023186"/>
    </source>
</evidence>
<dbReference type="Pfam" id="PF02096">
    <property type="entry name" value="60KD_IMP"/>
    <property type="match status" value="1"/>
</dbReference>
<dbReference type="CDD" id="cd20070">
    <property type="entry name" value="5TM_YidC_Alb3"/>
    <property type="match status" value="1"/>
</dbReference>
<dbReference type="GO" id="GO:0015031">
    <property type="term" value="P:protein transport"/>
    <property type="evidence" value="ECO:0007669"/>
    <property type="project" value="UniProtKB-KW"/>
</dbReference>
<dbReference type="AlphaFoldDB" id="A0AAV4LC37"/>